<evidence type="ECO:0000313" key="2">
    <source>
        <dbReference type="EMBL" id="KAF2902225.1"/>
    </source>
</evidence>
<organism evidence="2 3">
    <name type="scientific">Ignelater luminosus</name>
    <name type="common">Cucubano</name>
    <name type="synonym">Pyrophorus luminosus</name>
    <dbReference type="NCBI Taxonomy" id="2038154"/>
    <lineage>
        <taxon>Eukaryota</taxon>
        <taxon>Metazoa</taxon>
        <taxon>Ecdysozoa</taxon>
        <taxon>Arthropoda</taxon>
        <taxon>Hexapoda</taxon>
        <taxon>Insecta</taxon>
        <taxon>Pterygota</taxon>
        <taxon>Neoptera</taxon>
        <taxon>Endopterygota</taxon>
        <taxon>Coleoptera</taxon>
        <taxon>Polyphaga</taxon>
        <taxon>Elateriformia</taxon>
        <taxon>Elateroidea</taxon>
        <taxon>Elateridae</taxon>
        <taxon>Agrypninae</taxon>
        <taxon>Pyrophorini</taxon>
        <taxon>Ignelater</taxon>
    </lineage>
</organism>
<accession>A0A8K0D9U4</accession>
<protein>
    <recommendedName>
        <fullName evidence="1">Mutator-like transposase domain-containing protein</fullName>
    </recommendedName>
</protein>
<dbReference type="Proteomes" id="UP000801492">
    <property type="component" value="Unassembled WGS sequence"/>
</dbReference>
<gene>
    <name evidence="2" type="ORF">ILUMI_03960</name>
</gene>
<dbReference type="OrthoDB" id="6777946at2759"/>
<dbReference type="AlphaFoldDB" id="A0A8K0D9U4"/>
<dbReference type="Pfam" id="PF20700">
    <property type="entry name" value="Mutator"/>
    <property type="match status" value="1"/>
</dbReference>
<evidence type="ECO:0000259" key="1">
    <source>
        <dbReference type="Pfam" id="PF20700"/>
    </source>
</evidence>
<keyword evidence="3" id="KW-1185">Reference proteome</keyword>
<proteinExistence type="predicted"/>
<name>A0A8K0D9U4_IGNLU</name>
<feature type="domain" description="Mutator-like transposase" evidence="1">
    <location>
        <begin position="2"/>
        <end position="91"/>
    </location>
</feature>
<dbReference type="InterPro" id="IPR049012">
    <property type="entry name" value="Mutator_transp_dom"/>
</dbReference>
<sequence>MVPYGRNIEKMECANHVIQNYTKTLFRIQGVSTSIRSALTKPVIKRLRRGARSAIIYNAKHGQDSSRLRENLRNGPVHVFGMQKSCTSYFCKTKVNEGSLNGNRLQALFHLQGCLKPVLRKAHQLTSNKTSNLDENVMSLVAKPVGGAGLDFQLGPMCHYEAIKKAVGKSPPSAVKRFGQTTLKKCLFGTNELKNRKKIDVRGQEDYRQLCQKLDINSEE</sequence>
<reference evidence="2" key="1">
    <citation type="submission" date="2019-08" db="EMBL/GenBank/DDBJ databases">
        <title>The genome of the North American firefly Photinus pyralis.</title>
        <authorList>
            <consortium name="Photinus pyralis genome working group"/>
            <person name="Fallon T.R."/>
            <person name="Sander Lower S.E."/>
            <person name="Weng J.-K."/>
        </authorList>
    </citation>
    <scope>NUCLEOTIDE SEQUENCE</scope>
    <source>
        <strain evidence="2">TRF0915ILg1</strain>
        <tissue evidence="2">Whole body</tissue>
    </source>
</reference>
<evidence type="ECO:0000313" key="3">
    <source>
        <dbReference type="Proteomes" id="UP000801492"/>
    </source>
</evidence>
<comment type="caution">
    <text evidence="2">The sequence shown here is derived from an EMBL/GenBank/DDBJ whole genome shotgun (WGS) entry which is preliminary data.</text>
</comment>
<dbReference type="EMBL" id="VTPC01001360">
    <property type="protein sequence ID" value="KAF2902225.1"/>
    <property type="molecule type" value="Genomic_DNA"/>
</dbReference>